<dbReference type="Gene3D" id="2.70.70.10">
    <property type="entry name" value="Glucose Permease (Domain IIA)"/>
    <property type="match status" value="1"/>
</dbReference>
<feature type="chain" id="PRO_5039248615" evidence="1">
    <location>
        <begin position="19"/>
        <end position="375"/>
    </location>
</feature>
<dbReference type="InterPro" id="IPR016047">
    <property type="entry name" value="M23ase_b-sheet_dom"/>
</dbReference>
<dbReference type="SUPFAM" id="SSF51261">
    <property type="entry name" value="Duplicated hybrid motif"/>
    <property type="match status" value="1"/>
</dbReference>
<evidence type="ECO:0000256" key="1">
    <source>
        <dbReference type="SAM" id="SignalP"/>
    </source>
</evidence>
<dbReference type="PANTHER" id="PTHR21666">
    <property type="entry name" value="PEPTIDASE-RELATED"/>
    <property type="match status" value="1"/>
</dbReference>
<dbReference type="InterPro" id="IPR050570">
    <property type="entry name" value="Cell_wall_metabolism_enzyme"/>
</dbReference>
<dbReference type="AlphaFoldDB" id="A0A7X2N2J6"/>
<dbReference type="PANTHER" id="PTHR21666:SF270">
    <property type="entry name" value="MUREIN HYDROLASE ACTIVATOR ENVC"/>
    <property type="match status" value="1"/>
</dbReference>
<feature type="domain" description="M23ase beta-sheet core" evidence="2">
    <location>
        <begin position="225"/>
        <end position="330"/>
    </location>
</feature>
<dbReference type="CDD" id="cd12797">
    <property type="entry name" value="M23_peptidase"/>
    <property type="match status" value="1"/>
</dbReference>
<dbReference type="Proteomes" id="UP000470082">
    <property type="component" value="Unassembled WGS sequence"/>
</dbReference>
<dbReference type="Pfam" id="PF01551">
    <property type="entry name" value="Peptidase_M23"/>
    <property type="match status" value="1"/>
</dbReference>
<organism evidence="3 4">
    <name type="scientific">Floccifex porci</name>
    <dbReference type="NCBI Taxonomy" id="2606629"/>
    <lineage>
        <taxon>Bacteria</taxon>
        <taxon>Bacillati</taxon>
        <taxon>Bacillota</taxon>
        <taxon>Erysipelotrichia</taxon>
        <taxon>Erysipelotrichales</taxon>
        <taxon>Erysipelotrichaceae</taxon>
        <taxon>Floccifex</taxon>
    </lineage>
</organism>
<evidence type="ECO:0000259" key="2">
    <source>
        <dbReference type="Pfam" id="PF01551"/>
    </source>
</evidence>
<dbReference type="EMBL" id="VUMM01000005">
    <property type="protein sequence ID" value="MSS01299.1"/>
    <property type="molecule type" value="Genomic_DNA"/>
</dbReference>
<feature type="signal peptide" evidence="1">
    <location>
        <begin position="1"/>
        <end position="18"/>
    </location>
</feature>
<protein>
    <submittedName>
        <fullName evidence="3">Peptidoglycan DD-metalloendopeptidase family protein</fullName>
    </submittedName>
</protein>
<gene>
    <name evidence="3" type="ORF">FYJ50_04140</name>
</gene>
<dbReference type="InterPro" id="IPR011055">
    <property type="entry name" value="Dup_hybrid_motif"/>
</dbReference>
<proteinExistence type="predicted"/>
<sequence length="375" mass="42756">MKSVLCVCLFLCSFYSLQISNQSIFHSIENQNITSSEKSLSYLKLSKELNEKELKYKALDYQYRDTLKWNEEQIEQLKKEYEQIKLFLLYNQMHEDQIEIDMGILEQYDHLLRCNEKYKEKIEWIQNHIIEIEDTLKQIQWKQEELFLKDSNLEFSDDGKYDPSKMIQGIQSLPPYGSYIDQFGDSYQACLNGNPEIDVTSDSFSKPILNGYISAGTWAYPNGKMHLGMDVACEMYTKIYAPGNGIILYADAPEKDNSGYLGNGSGWPYGGGNTLCMIVSVQNRLYGISFCHLSSQIYVVAGQQVKQNDVLALSGNSGNSSGPHCHIEVFELNCSLEQAISYFLKGADFSFGTGWNQIATCSDYACRIRPESIWG</sequence>
<accession>A0A7X2N2J6</accession>
<evidence type="ECO:0000313" key="4">
    <source>
        <dbReference type="Proteomes" id="UP000470082"/>
    </source>
</evidence>
<reference evidence="3 4" key="1">
    <citation type="submission" date="2019-08" db="EMBL/GenBank/DDBJ databases">
        <title>In-depth cultivation of the pig gut microbiome towards novel bacterial diversity and tailored functional studies.</title>
        <authorList>
            <person name="Wylensek D."/>
            <person name="Hitch T.C.A."/>
            <person name="Clavel T."/>
        </authorList>
    </citation>
    <scope>NUCLEOTIDE SEQUENCE [LARGE SCALE GENOMIC DNA]</scope>
    <source>
        <strain evidence="3 4">LKV-178-WT-2G</strain>
    </source>
</reference>
<dbReference type="RefSeq" id="WP_154459773.1">
    <property type="nucleotide sequence ID" value="NZ_VUMM01000005.1"/>
</dbReference>
<name>A0A7X2N2J6_9FIRM</name>
<evidence type="ECO:0000313" key="3">
    <source>
        <dbReference type="EMBL" id="MSS01299.1"/>
    </source>
</evidence>
<keyword evidence="1" id="KW-0732">Signal</keyword>
<keyword evidence="4" id="KW-1185">Reference proteome</keyword>
<comment type="caution">
    <text evidence="3">The sequence shown here is derived from an EMBL/GenBank/DDBJ whole genome shotgun (WGS) entry which is preliminary data.</text>
</comment>
<dbReference type="GO" id="GO:0004222">
    <property type="term" value="F:metalloendopeptidase activity"/>
    <property type="evidence" value="ECO:0007669"/>
    <property type="project" value="TreeGrafter"/>
</dbReference>